<name>A0A4Q1HK39_9BURK</name>
<protein>
    <submittedName>
        <fullName evidence="1">Uncharacterized protein</fullName>
    </submittedName>
</protein>
<dbReference type="AlphaFoldDB" id="A0A4Q1HK39"/>
<dbReference type="EMBL" id="PYAL01000004">
    <property type="protein sequence ID" value="RXN87996.1"/>
    <property type="molecule type" value="Genomic_DNA"/>
</dbReference>
<comment type="caution">
    <text evidence="1">The sequence shown here is derived from an EMBL/GenBank/DDBJ whole genome shotgun (WGS) entry which is preliminary data.</text>
</comment>
<evidence type="ECO:0000313" key="1">
    <source>
        <dbReference type="EMBL" id="RXN87996.1"/>
    </source>
</evidence>
<reference evidence="1 2" key="1">
    <citation type="journal article" date="2017" name="Int. J. Syst. Evol. Microbiol.">
        <title>Achromobacter aloeverae sp. nov., isolated from the root of Aloe vera (L.) Burm.f.</title>
        <authorList>
            <person name="Kuncharoen N."/>
            <person name="Muramatsu Y."/>
            <person name="Shibata C."/>
            <person name="Kamakura Y."/>
            <person name="Nakagawa Y."/>
            <person name="Tanasupawat S."/>
        </authorList>
    </citation>
    <scope>NUCLEOTIDE SEQUENCE [LARGE SCALE GENOMIC DNA]</scope>
    <source>
        <strain evidence="1 2">AVA-1</strain>
    </source>
</reference>
<organism evidence="1 2">
    <name type="scientific">Achromobacter aloeverae</name>
    <dbReference type="NCBI Taxonomy" id="1750518"/>
    <lineage>
        <taxon>Bacteria</taxon>
        <taxon>Pseudomonadati</taxon>
        <taxon>Pseudomonadota</taxon>
        <taxon>Betaproteobacteria</taxon>
        <taxon>Burkholderiales</taxon>
        <taxon>Alcaligenaceae</taxon>
        <taxon>Achromobacter</taxon>
    </lineage>
</organism>
<sequence length="62" mass="7233">MTYEEAEQYVRSVRQAVKAECGDNLDAAWEATNKRTEEDPKFAEALRMIGFRHVLESQQTRQ</sequence>
<keyword evidence="2" id="KW-1185">Reference proteome</keyword>
<dbReference type="Proteomes" id="UP000290849">
    <property type="component" value="Unassembled WGS sequence"/>
</dbReference>
<gene>
    <name evidence="1" type="ORF">C7R54_15580</name>
</gene>
<evidence type="ECO:0000313" key="2">
    <source>
        <dbReference type="Proteomes" id="UP000290849"/>
    </source>
</evidence>
<proteinExistence type="predicted"/>
<accession>A0A4Q1HK39</accession>
<dbReference type="RefSeq" id="WP_129151365.1">
    <property type="nucleotide sequence ID" value="NZ_JBHSDO010000011.1"/>
</dbReference>